<keyword evidence="7" id="KW-0808">Transferase</keyword>
<comment type="subunit">
    <text evidence="3">Monomer.</text>
</comment>
<comment type="pathway">
    <text evidence="1">Glycan biosynthesis; glycogen biosynthesis.</text>
</comment>
<dbReference type="GO" id="GO:0005978">
    <property type="term" value="P:glycogen biosynthetic process"/>
    <property type="evidence" value="ECO:0007669"/>
    <property type="project" value="UniProtKB-UniPathway"/>
</dbReference>
<evidence type="ECO:0000256" key="11">
    <source>
        <dbReference type="ARBA" id="ARBA00031251"/>
    </source>
</evidence>
<dbReference type="SUPFAM" id="SSF56112">
    <property type="entry name" value="Protein kinase-like (PK-like)"/>
    <property type="match status" value="1"/>
</dbReference>
<keyword evidence="15" id="KW-1185">Reference proteome</keyword>
<comment type="similarity">
    <text evidence="2">Belongs to the aminoglycoside phosphotransferase family.</text>
</comment>
<evidence type="ECO:0000256" key="5">
    <source>
        <dbReference type="ARBA" id="ARBA00013882"/>
    </source>
</evidence>
<evidence type="ECO:0000256" key="1">
    <source>
        <dbReference type="ARBA" id="ARBA00004964"/>
    </source>
</evidence>
<gene>
    <name evidence="14" type="ORF">FSW04_08485</name>
</gene>
<feature type="domain" description="Maltokinase N-terminal cap" evidence="13">
    <location>
        <begin position="27"/>
        <end position="103"/>
    </location>
</feature>
<evidence type="ECO:0000256" key="2">
    <source>
        <dbReference type="ARBA" id="ARBA00006219"/>
    </source>
</evidence>
<evidence type="ECO:0000259" key="13">
    <source>
        <dbReference type="Pfam" id="PF18085"/>
    </source>
</evidence>
<evidence type="ECO:0000256" key="10">
    <source>
        <dbReference type="ARBA" id="ARBA00023056"/>
    </source>
</evidence>
<dbReference type="InterPro" id="IPR011009">
    <property type="entry name" value="Kinase-like_dom_sf"/>
</dbReference>
<dbReference type="GO" id="GO:0016740">
    <property type="term" value="F:transferase activity"/>
    <property type="evidence" value="ECO:0007669"/>
    <property type="project" value="UniProtKB-KW"/>
</dbReference>
<evidence type="ECO:0000256" key="3">
    <source>
        <dbReference type="ARBA" id="ARBA00011245"/>
    </source>
</evidence>
<evidence type="ECO:0000313" key="15">
    <source>
        <dbReference type="Proteomes" id="UP000321805"/>
    </source>
</evidence>
<protein>
    <recommendedName>
        <fullName evidence="5">Maltokinase</fullName>
        <ecNumber evidence="4">2.7.1.175</ecNumber>
    </recommendedName>
    <alternativeName>
        <fullName evidence="11">Maltose-1-phosphate synthase</fullName>
    </alternativeName>
</protein>
<dbReference type="Gene3D" id="3.90.1200.10">
    <property type="match status" value="1"/>
</dbReference>
<evidence type="ECO:0000256" key="9">
    <source>
        <dbReference type="ARBA" id="ARBA00022840"/>
    </source>
</evidence>
<keyword evidence="6" id="KW-0321">Glycogen metabolism</keyword>
<dbReference type="GO" id="GO:0005524">
    <property type="term" value="F:ATP binding"/>
    <property type="evidence" value="ECO:0007669"/>
    <property type="project" value="UniProtKB-KW"/>
</dbReference>
<evidence type="ECO:0000256" key="4">
    <source>
        <dbReference type="ARBA" id="ARBA00011962"/>
    </source>
</evidence>
<dbReference type="Pfam" id="PF18085">
    <property type="entry name" value="Mak_N_cap"/>
    <property type="match status" value="1"/>
</dbReference>
<dbReference type="RefSeq" id="WP_146918255.1">
    <property type="nucleotide sequence ID" value="NZ_CP042430.1"/>
</dbReference>
<dbReference type="InterPro" id="IPR040999">
    <property type="entry name" value="Mak_N_cap"/>
</dbReference>
<comment type="catalytic activity">
    <reaction evidence="12">
        <text>D-maltose + ATP = alpha-maltose 1-phosphate + ADP + H(+)</text>
        <dbReference type="Rhea" id="RHEA:31915"/>
        <dbReference type="ChEBI" id="CHEBI:15378"/>
        <dbReference type="ChEBI" id="CHEBI:17306"/>
        <dbReference type="ChEBI" id="CHEBI:30616"/>
        <dbReference type="ChEBI" id="CHEBI:63576"/>
        <dbReference type="ChEBI" id="CHEBI:456216"/>
        <dbReference type="EC" id="2.7.1.175"/>
    </reaction>
</comment>
<dbReference type="EC" id="2.7.1.175" evidence="4"/>
<dbReference type="KEGG" id="bsol:FSW04_08485"/>
<keyword evidence="9" id="KW-0067">ATP-binding</keyword>
<keyword evidence="6" id="KW-0119">Carbohydrate metabolism</keyword>
<dbReference type="AlphaFoldDB" id="A0A5B8U3K4"/>
<dbReference type="Proteomes" id="UP000321805">
    <property type="component" value="Chromosome"/>
</dbReference>
<sequence>MSRARPEPVGGQRLDLPGEDALRAFVVGRRWFGSKSREVAHVRMLETIPLTDGPLVLGLLEVEFAEGDTDLYQLPIGVREEGSWTGEVISAGDGTVTYDAMTDPELVRALVRLMGDDADVETAHGTAEFRALAPGLGEVGAVRPMGAEQSNSSVVLDERLVLKAYRRPGRGPNPELEILRFLTARGFPHIATLRGWYAHTGPALDATLGIVQDFLGGATDGWDLALADLGEDPGRFVARARALGEVTGRMHTALGSGHDDPAFAPEASAPETLGLLAAELDAEIRRVFAALPGDRDDLAPVRGRGEAVRERLAQLTRDGSAGPVIRHHGDYHLGQVMHTAGGDWVVLDFEGEPARTLAERRRKRSPLRDVAGMLRSFAYAAAAGRLLHGAEAPAGWEDEVRAAYLDGYLEHTDERLLPPGRGAVARLLSVFELEKAVYELRYELDNRPDWVPIPVAGIARLLEPDEHEVEG</sequence>
<dbReference type="EMBL" id="CP042430">
    <property type="protein sequence ID" value="QEC47607.1"/>
    <property type="molecule type" value="Genomic_DNA"/>
</dbReference>
<keyword evidence="10" id="KW-0320">Glycogen biosynthesis</keyword>
<proteinExistence type="inferred from homology"/>
<dbReference type="UniPathway" id="UPA00164"/>
<evidence type="ECO:0000256" key="8">
    <source>
        <dbReference type="ARBA" id="ARBA00022741"/>
    </source>
</evidence>
<evidence type="ECO:0000256" key="12">
    <source>
        <dbReference type="ARBA" id="ARBA00049067"/>
    </source>
</evidence>
<name>A0A5B8U3K4_9ACTN</name>
<evidence type="ECO:0000313" key="14">
    <source>
        <dbReference type="EMBL" id="QEC47607.1"/>
    </source>
</evidence>
<evidence type="ECO:0000256" key="6">
    <source>
        <dbReference type="ARBA" id="ARBA00022600"/>
    </source>
</evidence>
<keyword evidence="8" id="KW-0547">Nucleotide-binding</keyword>
<reference evidence="14 15" key="1">
    <citation type="journal article" date="2018" name="J. Microbiol.">
        <title>Baekduia soli gen. nov., sp. nov., a novel bacterium isolated from the soil of Baekdu Mountain and proposal of a novel family name, Baekduiaceae fam. nov.</title>
        <authorList>
            <person name="An D.S."/>
            <person name="Siddiqi M.Z."/>
            <person name="Kim K.H."/>
            <person name="Yu H.S."/>
            <person name="Im W.T."/>
        </authorList>
    </citation>
    <scope>NUCLEOTIDE SEQUENCE [LARGE SCALE GENOMIC DNA]</scope>
    <source>
        <strain evidence="14 15">BR7-21</strain>
    </source>
</reference>
<evidence type="ECO:0000256" key="7">
    <source>
        <dbReference type="ARBA" id="ARBA00022679"/>
    </source>
</evidence>
<accession>A0A5B8U3K4</accession>
<dbReference type="OrthoDB" id="3787729at2"/>
<organism evidence="14 15">
    <name type="scientific">Baekduia soli</name>
    <dbReference type="NCBI Taxonomy" id="496014"/>
    <lineage>
        <taxon>Bacteria</taxon>
        <taxon>Bacillati</taxon>
        <taxon>Actinomycetota</taxon>
        <taxon>Thermoleophilia</taxon>
        <taxon>Solirubrobacterales</taxon>
        <taxon>Baekduiaceae</taxon>
        <taxon>Baekduia</taxon>
    </lineage>
</organism>